<reference evidence="2" key="2">
    <citation type="submission" date="2015-01" db="EMBL/GenBank/DDBJ databases">
        <title>Evolutionary Origins and Diversification of the Mycorrhizal Mutualists.</title>
        <authorList>
            <consortium name="DOE Joint Genome Institute"/>
            <consortium name="Mycorrhizal Genomics Consortium"/>
            <person name="Kohler A."/>
            <person name="Kuo A."/>
            <person name="Nagy L.G."/>
            <person name="Floudas D."/>
            <person name="Copeland A."/>
            <person name="Barry K.W."/>
            <person name="Cichocki N."/>
            <person name="Veneault-Fourrey C."/>
            <person name="LaButti K."/>
            <person name="Lindquist E.A."/>
            <person name="Lipzen A."/>
            <person name="Lundell T."/>
            <person name="Morin E."/>
            <person name="Murat C."/>
            <person name="Riley R."/>
            <person name="Ohm R."/>
            <person name="Sun H."/>
            <person name="Tunlid A."/>
            <person name="Henrissat B."/>
            <person name="Grigoriev I.V."/>
            <person name="Hibbett D.S."/>
            <person name="Martin F."/>
        </authorList>
    </citation>
    <scope>NUCLEOTIDE SEQUENCE [LARGE SCALE GENOMIC DNA]</scope>
    <source>
        <strain evidence="2">F 1598</strain>
    </source>
</reference>
<organism evidence="1 2">
    <name type="scientific">Piloderma croceum (strain F 1598)</name>
    <dbReference type="NCBI Taxonomy" id="765440"/>
    <lineage>
        <taxon>Eukaryota</taxon>
        <taxon>Fungi</taxon>
        <taxon>Dikarya</taxon>
        <taxon>Basidiomycota</taxon>
        <taxon>Agaricomycotina</taxon>
        <taxon>Agaricomycetes</taxon>
        <taxon>Agaricomycetidae</taxon>
        <taxon>Atheliales</taxon>
        <taxon>Atheliaceae</taxon>
        <taxon>Piloderma</taxon>
    </lineage>
</organism>
<evidence type="ECO:0000313" key="2">
    <source>
        <dbReference type="Proteomes" id="UP000054166"/>
    </source>
</evidence>
<keyword evidence="2" id="KW-1185">Reference proteome</keyword>
<evidence type="ECO:0000313" key="1">
    <source>
        <dbReference type="EMBL" id="KIM82691.1"/>
    </source>
</evidence>
<gene>
    <name evidence="1" type="ORF">PILCRDRAFT_819994</name>
</gene>
<protein>
    <submittedName>
        <fullName evidence="1">Uncharacterized protein</fullName>
    </submittedName>
</protein>
<dbReference type="Proteomes" id="UP000054166">
    <property type="component" value="Unassembled WGS sequence"/>
</dbReference>
<accession>A0A0C3FVY8</accession>
<dbReference type="InParanoid" id="A0A0C3FVY8"/>
<dbReference type="AlphaFoldDB" id="A0A0C3FVY8"/>
<dbReference type="EMBL" id="KN832993">
    <property type="protein sequence ID" value="KIM82691.1"/>
    <property type="molecule type" value="Genomic_DNA"/>
</dbReference>
<proteinExistence type="predicted"/>
<dbReference type="HOGENOM" id="CLU_3088043_0_0_1"/>
<name>A0A0C3FVY8_PILCF</name>
<reference evidence="1 2" key="1">
    <citation type="submission" date="2014-04" db="EMBL/GenBank/DDBJ databases">
        <authorList>
            <consortium name="DOE Joint Genome Institute"/>
            <person name="Kuo A."/>
            <person name="Tarkka M."/>
            <person name="Buscot F."/>
            <person name="Kohler A."/>
            <person name="Nagy L.G."/>
            <person name="Floudas D."/>
            <person name="Copeland A."/>
            <person name="Barry K.W."/>
            <person name="Cichocki N."/>
            <person name="Veneault-Fourrey C."/>
            <person name="LaButti K."/>
            <person name="Lindquist E.A."/>
            <person name="Lipzen A."/>
            <person name="Lundell T."/>
            <person name="Morin E."/>
            <person name="Murat C."/>
            <person name="Sun H."/>
            <person name="Tunlid A."/>
            <person name="Henrissat B."/>
            <person name="Grigoriev I.V."/>
            <person name="Hibbett D.S."/>
            <person name="Martin F."/>
            <person name="Nordberg H.P."/>
            <person name="Cantor M.N."/>
            <person name="Hua S.X."/>
        </authorList>
    </citation>
    <scope>NUCLEOTIDE SEQUENCE [LARGE SCALE GENOMIC DNA]</scope>
    <source>
        <strain evidence="1 2">F 1598</strain>
    </source>
</reference>
<sequence length="52" mass="5926">MIQSFRSCTVESVRFCPGLEQHFREPIINLNLLELSKVASDIDHILLTLLQG</sequence>